<dbReference type="AlphaFoldDB" id="A0A917G1P7"/>
<gene>
    <name evidence="1" type="ORF">GCM10010916_38950</name>
</gene>
<proteinExistence type="predicted"/>
<keyword evidence="2" id="KW-1185">Reference proteome</keyword>
<dbReference type="EMBL" id="BMGR01000014">
    <property type="protein sequence ID" value="GGG18312.1"/>
    <property type="molecule type" value="Genomic_DNA"/>
</dbReference>
<organism evidence="1 2">
    <name type="scientific">Paenibacillus abyssi</name>
    <dbReference type="NCBI Taxonomy" id="1340531"/>
    <lineage>
        <taxon>Bacteria</taxon>
        <taxon>Bacillati</taxon>
        <taxon>Bacillota</taxon>
        <taxon>Bacilli</taxon>
        <taxon>Bacillales</taxon>
        <taxon>Paenibacillaceae</taxon>
        <taxon>Paenibacillus</taxon>
    </lineage>
</organism>
<protein>
    <submittedName>
        <fullName evidence="1">Uncharacterized protein</fullName>
    </submittedName>
</protein>
<reference evidence="1" key="1">
    <citation type="journal article" date="2014" name="Int. J. Syst. Evol. Microbiol.">
        <title>Complete genome sequence of Corynebacterium casei LMG S-19264T (=DSM 44701T), isolated from a smear-ripened cheese.</title>
        <authorList>
            <consortium name="US DOE Joint Genome Institute (JGI-PGF)"/>
            <person name="Walter F."/>
            <person name="Albersmeier A."/>
            <person name="Kalinowski J."/>
            <person name="Ruckert C."/>
        </authorList>
    </citation>
    <scope>NUCLEOTIDE SEQUENCE</scope>
    <source>
        <strain evidence="1">CGMCC 1.12987</strain>
    </source>
</reference>
<evidence type="ECO:0000313" key="2">
    <source>
        <dbReference type="Proteomes" id="UP000644756"/>
    </source>
</evidence>
<comment type="caution">
    <text evidence="1">The sequence shown here is derived from an EMBL/GenBank/DDBJ whole genome shotgun (WGS) entry which is preliminary data.</text>
</comment>
<dbReference type="RefSeq" id="WP_188532740.1">
    <property type="nucleotide sequence ID" value="NZ_BMGR01000014.1"/>
</dbReference>
<reference evidence="1" key="2">
    <citation type="submission" date="2020-09" db="EMBL/GenBank/DDBJ databases">
        <authorList>
            <person name="Sun Q."/>
            <person name="Zhou Y."/>
        </authorList>
    </citation>
    <scope>NUCLEOTIDE SEQUENCE</scope>
    <source>
        <strain evidence="1">CGMCC 1.12987</strain>
    </source>
</reference>
<accession>A0A917G1P7</accession>
<name>A0A917G1P7_9BACL</name>
<dbReference type="Proteomes" id="UP000644756">
    <property type="component" value="Unassembled WGS sequence"/>
</dbReference>
<sequence>MGKSCYYGMEELERMRDRLDNILIAKMMHDYGKPLPGSCFFTPESQYEAVESLFQPALELLFSASVEFEDDDMEETRCITIPVSELMTLREEQKAVLADIVSSFEDPLGELWGEAEVGDDQLQVTINGVWGYSSSVMKCIVRFKKKLDEMMKGVCAENGAHAG</sequence>
<evidence type="ECO:0000313" key="1">
    <source>
        <dbReference type="EMBL" id="GGG18312.1"/>
    </source>
</evidence>